<evidence type="ECO:0000313" key="2">
    <source>
        <dbReference type="Proteomes" id="UP000321249"/>
    </source>
</evidence>
<proteinExistence type="predicted"/>
<protein>
    <submittedName>
        <fullName evidence="1">Uncharacterized protein</fullName>
    </submittedName>
</protein>
<evidence type="ECO:0000313" key="1">
    <source>
        <dbReference type="EMBL" id="TXC62443.1"/>
    </source>
</evidence>
<dbReference type="RefSeq" id="WP_147041831.1">
    <property type="nucleotide sequence ID" value="NZ_BAABIR010000001.1"/>
</dbReference>
<dbReference type="EMBL" id="VOQQ01000001">
    <property type="protein sequence ID" value="TXC62443.1"/>
    <property type="molecule type" value="Genomic_DNA"/>
</dbReference>
<organism evidence="1 2">
    <name type="scientific">Allosphingosinicella ginsenosidimutans</name>
    <dbReference type="NCBI Taxonomy" id="1176539"/>
    <lineage>
        <taxon>Bacteria</taxon>
        <taxon>Pseudomonadati</taxon>
        <taxon>Pseudomonadota</taxon>
        <taxon>Alphaproteobacteria</taxon>
        <taxon>Sphingomonadales</taxon>
        <taxon>Sphingomonadaceae</taxon>
        <taxon>Allosphingosinicella</taxon>
    </lineage>
</organism>
<keyword evidence="2" id="KW-1185">Reference proteome</keyword>
<reference evidence="1 2" key="1">
    <citation type="journal article" date="2015" name="J. Microbiol.">
        <title>Sphingosinicella ginsenosidimutans sp. nov., with ginsenoside converting activity.</title>
        <authorList>
            <person name="Kim J.K."/>
            <person name="Kang M.S."/>
            <person name="Park S.C."/>
            <person name="Kim K.M."/>
            <person name="Choi K."/>
            <person name="Yoon M.H."/>
            <person name="Im W.T."/>
        </authorList>
    </citation>
    <scope>NUCLEOTIDE SEQUENCE [LARGE SCALE GENOMIC DNA]</scope>
    <source>
        <strain evidence="1 2">BS-11</strain>
    </source>
</reference>
<sequence length="104" mass="10775">MSRTAGERLARALVAPIAAFDCIASVETDSRRWASVTFTGEQHSLAIRLSGPDAGAAADALLDGIEEREFALPGHIVISIAAAGRAQTDSAIGVELEALTIEAD</sequence>
<dbReference type="Proteomes" id="UP000321249">
    <property type="component" value="Unassembled WGS sequence"/>
</dbReference>
<dbReference type="AlphaFoldDB" id="A0A5C6TQ08"/>
<name>A0A5C6TQ08_9SPHN</name>
<gene>
    <name evidence="1" type="ORF">FRZ32_01490</name>
</gene>
<dbReference type="OrthoDB" id="7473760at2"/>
<accession>A0A5C6TQ08</accession>
<comment type="caution">
    <text evidence="1">The sequence shown here is derived from an EMBL/GenBank/DDBJ whole genome shotgun (WGS) entry which is preliminary data.</text>
</comment>